<dbReference type="AlphaFoldDB" id="A0A9D3XIM6"/>
<name>A0A9D3XIM6_9SAUR</name>
<dbReference type="EMBL" id="JAHDVG010000471">
    <property type="protein sequence ID" value="KAH1180038.1"/>
    <property type="molecule type" value="Genomic_DNA"/>
</dbReference>
<sequence length="105" mass="11595">MSLLLIRGKSIERFVCKALKFRSAPRTVKHYSPLPSPELLELLLKSSPAIGCCQHLPPLHWILSPESSSTSSHLTPNTDIALLFPCLCIFSHLFPLSPSPTPSFT</sequence>
<accession>A0A9D3XIM6</accession>
<dbReference type="Proteomes" id="UP000827986">
    <property type="component" value="Unassembled WGS sequence"/>
</dbReference>
<evidence type="ECO:0000313" key="1">
    <source>
        <dbReference type="EMBL" id="KAH1180038.1"/>
    </source>
</evidence>
<proteinExistence type="predicted"/>
<comment type="caution">
    <text evidence="1">The sequence shown here is derived from an EMBL/GenBank/DDBJ whole genome shotgun (WGS) entry which is preliminary data.</text>
</comment>
<organism evidence="1 2">
    <name type="scientific">Mauremys mutica</name>
    <name type="common">yellowpond turtle</name>
    <dbReference type="NCBI Taxonomy" id="74926"/>
    <lineage>
        <taxon>Eukaryota</taxon>
        <taxon>Metazoa</taxon>
        <taxon>Chordata</taxon>
        <taxon>Craniata</taxon>
        <taxon>Vertebrata</taxon>
        <taxon>Euteleostomi</taxon>
        <taxon>Archelosauria</taxon>
        <taxon>Testudinata</taxon>
        <taxon>Testudines</taxon>
        <taxon>Cryptodira</taxon>
        <taxon>Durocryptodira</taxon>
        <taxon>Testudinoidea</taxon>
        <taxon>Geoemydidae</taxon>
        <taxon>Geoemydinae</taxon>
        <taxon>Mauremys</taxon>
    </lineage>
</organism>
<protein>
    <submittedName>
        <fullName evidence="1">Uncharacterized protein</fullName>
    </submittedName>
</protein>
<evidence type="ECO:0000313" key="2">
    <source>
        <dbReference type="Proteomes" id="UP000827986"/>
    </source>
</evidence>
<keyword evidence="2" id="KW-1185">Reference proteome</keyword>
<gene>
    <name evidence="1" type="ORF">KIL84_006088</name>
</gene>
<reference evidence="1" key="1">
    <citation type="submission" date="2021-09" db="EMBL/GenBank/DDBJ databases">
        <title>The genome of Mauremys mutica provides insights into the evolution of semi-aquatic lifestyle.</title>
        <authorList>
            <person name="Gong S."/>
            <person name="Gao Y."/>
        </authorList>
    </citation>
    <scope>NUCLEOTIDE SEQUENCE</scope>
    <source>
        <strain evidence="1">MM-2020</strain>
        <tissue evidence="1">Muscle</tissue>
    </source>
</reference>